<dbReference type="PANTHER" id="PTHR38594">
    <property type="entry name" value="PEP-DEPENDENT DIHYDROXYACETONE KINASE, PHOSPHORYL DONOR SUBUNIT DHAM"/>
    <property type="match status" value="1"/>
</dbReference>
<dbReference type="Pfam" id="PF03610">
    <property type="entry name" value="EIIA-man"/>
    <property type="match status" value="1"/>
</dbReference>
<evidence type="ECO:0000313" key="7">
    <source>
        <dbReference type="EMBL" id="MBW6411103.1"/>
    </source>
</evidence>
<comment type="subunit">
    <text evidence="5">Homodimer. The dihydroxyacetone kinase complex is composed of a homodimer of DhaM, a homodimer of DhaK and the subunit DhaL.</text>
</comment>
<dbReference type="Proteomes" id="UP001519921">
    <property type="component" value="Unassembled WGS sequence"/>
</dbReference>
<keyword evidence="4" id="KW-0808">Transferase</keyword>
<proteinExistence type="predicted"/>
<dbReference type="InterPro" id="IPR012844">
    <property type="entry name" value="DhaM_N"/>
</dbReference>
<organism evidence="7 8">
    <name type="scientific">Clostridium weizhouense</name>
    <dbReference type="NCBI Taxonomy" id="2859781"/>
    <lineage>
        <taxon>Bacteria</taxon>
        <taxon>Bacillati</taxon>
        <taxon>Bacillota</taxon>
        <taxon>Clostridia</taxon>
        <taxon>Eubacteriales</taxon>
        <taxon>Clostridiaceae</taxon>
        <taxon>Clostridium</taxon>
    </lineage>
</organism>
<gene>
    <name evidence="7" type="ORF">KYD98_13475</name>
</gene>
<keyword evidence="8" id="KW-1185">Reference proteome</keyword>
<dbReference type="InterPro" id="IPR004701">
    <property type="entry name" value="PTS_EIIA_man-typ"/>
</dbReference>
<dbReference type="PROSITE" id="PS51096">
    <property type="entry name" value="PTS_EIIA_TYPE_4"/>
    <property type="match status" value="1"/>
</dbReference>
<sequence>MVGIVIVSHSNFIAKGVKDVAIQMAPEVSIVDAGGTNDGRIGTDISKITSAIEEVYSESGVLVLFDLGSAFMNTEMAIEFLDDNIREKVEIIDAPLVEGAITAAVEASMNKSLTEIKDVLKPMSLNKIS</sequence>
<dbReference type="RefSeq" id="WP_219780566.1">
    <property type="nucleotide sequence ID" value="NZ_JAHXPT010000011.1"/>
</dbReference>
<reference evidence="7 8" key="1">
    <citation type="submission" date="2021-07" db="EMBL/GenBank/DDBJ databases">
        <title>Clostridium weizhouense sp. nov., an anaerobic bacterium isolated from activated sludge of Petroleum wastewater.</title>
        <authorList>
            <person name="Li Q."/>
        </authorList>
    </citation>
    <scope>NUCLEOTIDE SEQUENCE [LARGE SCALE GENOMIC DNA]</scope>
    <source>
        <strain evidence="7 8">YB-6</strain>
    </source>
</reference>
<dbReference type="NCBIfam" id="TIGR02364">
    <property type="entry name" value="dha_pts"/>
    <property type="match status" value="1"/>
</dbReference>
<comment type="function">
    <text evidence="2">Component of the dihydroxyacetone kinase complex, which is responsible for the phosphoenolpyruvate (PEP)-dependent phosphorylation of dihydroxyacetone. DhaM serves as the phosphoryl donor. Is phosphorylated by phosphoenolpyruvate in an EI- and HPr-dependent reaction, and a phosphorelay system on histidine residues finally leads to phosphoryl transfer to DhaL and dihydroxyacetone.</text>
</comment>
<evidence type="ECO:0000256" key="5">
    <source>
        <dbReference type="ARBA" id="ARBA00046577"/>
    </source>
</evidence>
<dbReference type="EC" id="2.7.1.121" evidence="3"/>
<dbReference type="InterPro" id="IPR039643">
    <property type="entry name" value="DhaM"/>
</dbReference>
<evidence type="ECO:0000256" key="1">
    <source>
        <dbReference type="ARBA" id="ARBA00001113"/>
    </source>
</evidence>
<dbReference type="PANTHER" id="PTHR38594:SF1">
    <property type="entry name" value="PEP-DEPENDENT DIHYDROXYACETONE KINASE, PHOSPHORYL DONOR SUBUNIT DHAM"/>
    <property type="match status" value="1"/>
</dbReference>
<feature type="domain" description="PTS EIIA type-4" evidence="6">
    <location>
        <begin position="1"/>
        <end position="128"/>
    </location>
</feature>
<dbReference type="SUPFAM" id="SSF53062">
    <property type="entry name" value="PTS system fructose IIA component-like"/>
    <property type="match status" value="1"/>
</dbReference>
<dbReference type="GO" id="GO:0016301">
    <property type="term" value="F:kinase activity"/>
    <property type="evidence" value="ECO:0007669"/>
    <property type="project" value="UniProtKB-KW"/>
</dbReference>
<evidence type="ECO:0000259" key="6">
    <source>
        <dbReference type="PROSITE" id="PS51096"/>
    </source>
</evidence>
<evidence type="ECO:0000313" key="8">
    <source>
        <dbReference type="Proteomes" id="UP001519921"/>
    </source>
</evidence>
<evidence type="ECO:0000256" key="4">
    <source>
        <dbReference type="ARBA" id="ARBA00022679"/>
    </source>
</evidence>
<keyword evidence="7" id="KW-0418">Kinase</keyword>
<comment type="caution">
    <text evidence="7">The sequence shown here is derived from an EMBL/GenBank/DDBJ whole genome shotgun (WGS) entry which is preliminary data.</text>
</comment>
<evidence type="ECO:0000256" key="2">
    <source>
        <dbReference type="ARBA" id="ARBA00002788"/>
    </source>
</evidence>
<accession>A0ABS7ASP5</accession>
<dbReference type="EMBL" id="JAHXPT010000011">
    <property type="protein sequence ID" value="MBW6411103.1"/>
    <property type="molecule type" value="Genomic_DNA"/>
</dbReference>
<comment type="catalytic activity">
    <reaction evidence="1">
        <text>dihydroxyacetone + phosphoenolpyruvate = dihydroxyacetone phosphate + pyruvate</text>
        <dbReference type="Rhea" id="RHEA:18381"/>
        <dbReference type="ChEBI" id="CHEBI:15361"/>
        <dbReference type="ChEBI" id="CHEBI:16016"/>
        <dbReference type="ChEBI" id="CHEBI:57642"/>
        <dbReference type="ChEBI" id="CHEBI:58702"/>
        <dbReference type="EC" id="2.7.1.121"/>
    </reaction>
</comment>
<dbReference type="InterPro" id="IPR036662">
    <property type="entry name" value="PTS_EIIA_man-typ_sf"/>
</dbReference>
<dbReference type="Gene3D" id="3.40.50.510">
    <property type="entry name" value="Phosphotransferase system, mannose-type IIA component"/>
    <property type="match status" value="1"/>
</dbReference>
<name>A0ABS7ASP5_9CLOT</name>
<protein>
    <recommendedName>
        <fullName evidence="3">phosphoenolpyruvate--glycerone phosphotransferase</fullName>
        <ecNumber evidence="3">2.7.1.121</ecNumber>
    </recommendedName>
</protein>
<evidence type="ECO:0000256" key="3">
    <source>
        <dbReference type="ARBA" id="ARBA00012095"/>
    </source>
</evidence>